<comment type="similarity">
    <text evidence="1 10">Belongs to the class-I aminoacyl-tRNA synthetase family.</text>
</comment>
<keyword evidence="4 10" id="KW-0547">Nucleotide-binding</keyword>
<protein>
    <recommendedName>
        <fullName evidence="2">tryptophan--tRNA ligase</fullName>
        <ecNumber evidence="2">6.1.1.2</ecNumber>
    </recommendedName>
    <alternativeName>
        <fullName evidence="8">Tryptophanyl-tRNA synthetase</fullName>
    </alternativeName>
</protein>
<evidence type="ECO:0000256" key="1">
    <source>
        <dbReference type="ARBA" id="ARBA00005594"/>
    </source>
</evidence>
<proteinExistence type="inferred from homology"/>
<keyword evidence="3 10" id="KW-0436">Ligase</keyword>
<keyword evidence="7 10" id="KW-0030">Aminoacyl-tRNA synthetase</keyword>
<dbReference type="FunFam" id="1.10.240.10:FF:000007">
    <property type="entry name" value="Tryptophan--tRNA ligase"/>
    <property type="match status" value="1"/>
</dbReference>
<evidence type="ECO:0000256" key="8">
    <source>
        <dbReference type="ARBA" id="ARBA00030268"/>
    </source>
</evidence>
<dbReference type="SUPFAM" id="SSF52374">
    <property type="entry name" value="Nucleotidylyl transferase"/>
    <property type="match status" value="1"/>
</dbReference>
<dbReference type="PANTHER" id="PTHR10055">
    <property type="entry name" value="TRYPTOPHANYL-TRNA SYNTHETASE"/>
    <property type="match status" value="1"/>
</dbReference>
<evidence type="ECO:0000256" key="7">
    <source>
        <dbReference type="ARBA" id="ARBA00023146"/>
    </source>
</evidence>
<dbReference type="GO" id="GO:0006436">
    <property type="term" value="P:tryptophanyl-tRNA aminoacylation"/>
    <property type="evidence" value="ECO:0007669"/>
    <property type="project" value="TreeGrafter"/>
</dbReference>
<dbReference type="InterPro" id="IPR002305">
    <property type="entry name" value="aa-tRNA-synth_Ic"/>
</dbReference>
<organism evidence="11 12">
    <name type="scientific">Ditylenchus dipsaci</name>
    <dbReference type="NCBI Taxonomy" id="166011"/>
    <lineage>
        <taxon>Eukaryota</taxon>
        <taxon>Metazoa</taxon>
        <taxon>Ecdysozoa</taxon>
        <taxon>Nematoda</taxon>
        <taxon>Chromadorea</taxon>
        <taxon>Rhabditida</taxon>
        <taxon>Tylenchina</taxon>
        <taxon>Tylenchomorpha</taxon>
        <taxon>Sphaerularioidea</taxon>
        <taxon>Anguinidae</taxon>
        <taxon>Anguininae</taxon>
        <taxon>Ditylenchus</taxon>
    </lineage>
</organism>
<name>A0A915EQV2_9BILA</name>
<dbReference type="InterPro" id="IPR014729">
    <property type="entry name" value="Rossmann-like_a/b/a_fold"/>
</dbReference>
<evidence type="ECO:0000256" key="4">
    <source>
        <dbReference type="ARBA" id="ARBA00022741"/>
    </source>
</evidence>
<reference evidence="12" key="1">
    <citation type="submission" date="2022-11" db="UniProtKB">
        <authorList>
            <consortium name="WormBaseParasite"/>
        </authorList>
    </citation>
    <scope>IDENTIFICATION</scope>
</reference>
<dbReference type="Proteomes" id="UP000887574">
    <property type="component" value="Unplaced"/>
</dbReference>
<accession>A0A915EQV2</accession>
<evidence type="ECO:0000256" key="2">
    <source>
        <dbReference type="ARBA" id="ARBA00013161"/>
    </source>
</evidence>
<dbReference type="PROSITE" id="PS00178">
    <property type="entry name" value="AA_TRNA_LIGASE_I"/>
    <property type="match status" value="1"/>
</dbReference>
<dbReference type="Gene3D" id="1.10.240.10">
    <property type="entry name" value="Tyrosyl-Transfer RNA Synthetase"/>
    <property type="match status" value="1"/>
</dbReference>
<evidence type="ECO:0000256" key="3">
    <source>
        <dbReference type="ARBA" id="ARBA00022598"/>
    </source>
</evidence>
<evidence type="ECO:0000256" key="6">
    <source>
        <dbReference type="ARBA" id="ARBA00022917"/>
    </source>
</evidence>
<dbReference type="AlphaFoldDB" id="A0A915EQV2"/>
<keyword evidence="6 10" id="KW-0648">Protein biosynthesis</keyword>
<dbReference type="PANTHER" id="PTHR10055:SF1">
    <property type="entry name" value="TRYPTOPHAN--TRNA LIGASE, CYTOPLASMIC"/>
    <property type="match status" value="1"/>
</dbReference>
<dbReference type="Pfam" id="PF00579">
    <property type="entry name" value="tRNA-synt_1b"/>
    <property type="match status" value="1"/>
</dbReference>
<dbReference type="WBParaSite" id="jg8386.1">
    <property type="protein sequence ID" value="jg8386.1"/>
    <property type="gene ID" value="jg8386"/>
</dbReference>
<evidence type="ECO:0000256" key="9">
    <source>
        <dbReference type="ARBA" id="ARBA00049929"/>
    </source>
</evidence>
<comment type="catalytic activity">
    <reaction evidence="9">
        <text>tRNA(Trp) + L-tryptophan + ATP = L-tryptophyl-tRNA(Trp) + AMP + diphosphate + H(+)</text>
        <dbReference type="Rhea" id="RHEA:24080"/>
        <dbReference type="Rhea" id="RHEA-COMP:9671"/>
        <dbReference type="Rhea" id="RHEA-COMP:9705"/>
        <dbReference type="ChEBI" id="CHEBI:15378"/>
        <dbReference type="ChEBI" id="CHEBI:30616"/>
        <dbReference type="ChEBI" id="CHEBI:33019"/>
        <dbReference type="ChEBI" id="CHEBI:57912"/>
        <dbReference type="ChEBI" id="CHEBI:78442"/>
        <dbReference type="ChEBI" id="CHEBI:78535"/>
        <dbReference type="ChEBI" id="CHEBI:456215"/>
        <dbReference type="EC" id="6.1.1.2"/>
    </reaction>
</comment>
<dbReference type="InterPro" id="IPR001412">
    <property type="entry name" value="aa-tRNA-synth_I_CS"/>
</dbReference>
<evidence type="ECO:0000313" key="12">
    <source>
        <dbReference type="WBParaSite" id="jg8386.1"/>
    </source>
</evidence>
<dbReference type="Gene3D" id="3.40.50.620">
    <property type="entry name" value="HUPs"/>
    <property type="match status" value="2"/>
</dbReference>
<dbReference type="GO" id="GO:0005524">
    <property type="term" value="F:ATP binding"/>
    <property type="evidence" value="ECO:0007669"/>
    <property type="project" value="UniProtKB-KW"/>
</dbReference>
<keyword evidence="5 10" id="KW-0067">ATP-binding</keyword>
<evidence type="ECO:0000256" key="10">
    <source>
        <dbReference type="RuleBase" id="RU363036"/>
    </source>
</evidence>
<dbReference type="GO" id="GO:0005737">
    <property type="term" value="C:cytoplasm"/>
    <property type="evidence" value="ECO:0007669"/>
    <property type="project" value="TreeGrafter"/>
</dbReference>
<evidence type="ECO:0000313" key="11">
    <source>
        <dbReference type="Proteomes" id="UP000887574"/>
    </source>
</evidence>
<sequence length="382" mass="43766">MCFPQSRFRISCSFSNTSEFSSAPDQEANNEQEIEADVVTPWNVRSKNAGGVDYNKFMVNFDLKAVNREFVAKIERITGRKAHPMLRRGLDKILDRFEKKKPFFLYTGRGPSSGSLHLGHLVPFMFVKYLQESFNVPLIVQMTDDEKFMWNADLRLEEARKMAKDNVKDIISVALIQRIRLFSQIPNTCDLEVHIARTSSFPEILNFRANIPCLIPCAIDQDPYFRLAGDIAPHLGYEEPATMYSKFLPALQGFQTKMSASEPNSCIFIDDSPNQIKTKINKYAFSGGATMELHKQLGGDCGVDIPYNFLRFFLDDDEQLEDIKKQYSSGKLLTSELKKITIDLLSNIVAELQTRRKEVSDETAVPIRHPTRYEYNHPTQYE</sequence>
<keyword evidence="11" id="KW-1185">Reference proteome</keyword>
<evidence type="ECO:0000256" key="5">
    <source>
        <dbReference type="ARBA" id="ARBA00022840"/>
    </source>
</evidence>
<dbReference type="EC" id="6.1.1.2" evidence="2"/>
<dbReference type="GO" id="GO:0004830">
    <property type="term" value="F:tryptophan-tRNA ligase activity"/>
    <property type="evidence" value="ECO:0007669"/>
    <property type="project" value="UniProtKB-EC"/>
</dbReference>